<dbReference type="Pfam" id="PF00085">
    <property type="entry name" value="Thioredoxin"/>
    <property type="match status" value="1"/>
</dbReference>
<keyword evidence="1" id="KW-0732">Signal</keyword>
<dbReference type="AlphaFoldDB" id="A0A2S7I1V8"/>
<sequence>MKNIFCRGFLSLVFTIVAATTSFAQTKSLKIGEALPESIWSTPLQLVNHSQKTMTLNQDKEKLILLDFWATWCSSCLVNFPKMEELQKQFGDKIKIIPVSNQDRPTLEKFFATKNGQRYKQVVSVAGDKIFHQLFPHKGVPYIVWIKNGKLLNTTDAEQVTETSISEILGNKKSSLQTVTQIDKTRPLMLSENYDTEMETELQSFAFLSKGRIRALDFGTWFHRDKGKTYGRQFTNKSLLEIYRAIGYELFEQRGDVLSEKRMLNTIQQPENIDFNTNITSKETDAKLYSIDFIVPKSQADSLYSKMLRFINENTPYTVSLEKIVTQCLVLKRTSGKDKIATKGGVFVNKFLKTPSVLQNATLDYMLSALNVNKNITALPVIDETGYKGKVDLRFSNVNDIKTLQKELAQYDLALEEEERAILMLVIKDK</sequence>
<dbReference type="PROSITE" id="PS51352">
    <property type="entry name" value="THIOREDOXIN_2"/>
    <property type="match status" value="1"/>
</dbReference>
<dbReference type="InterPro" id="IPR036249">
    <property type="entry name" value="Thioredoxin-like_sf"/>
</dbReference>
<dbReference type="SUPFAM" id="SSF52833">
    <property type="entry name" value="Thioredoxin-like"/>
    <property type="match status" value="1"/>
</dbReference>
<organism evidence="3 4">
    <name type="scientific">Cloacibacterium normanense</name>
    <dbReference type="NCBI Taxonomy" id="237258"/>
    <lineage>
        <taxon>Bacteria</taxon>
        <taxon>Pseudomonadati</taxon>
        <taxon>Bacteroidota</taxon>
        <taxon>Flavobacteriia</taxon>
        <taxon>Flavobacteriales</taxon>
        <taxon>Weeksellaceae</taxon>
    </lineage>
</organism>
<dbReference type="InterPro" id="IPR050553">
    <property type="entry name" value="Thioredoxin_ResA/DsbE_sf"/>
</dbReference>
<dbReference type="PANTHER" id="PTHR42852">
    <property type="entry name" value="THIOL:DISULFIDE INTERCHANGE PROTEIN DSBE"/>
    <property type="match status" value="1"/>
</dbReference>
<feature type="chain" id="PRO_5015666325" description="Thioredoxin domain-containing protein" evidence="1">
    <location>
        <begin position="25"/>
        <end position="430"/>
    </location>
</feature>
<gene>
    <name evidence="3" type="ORF">C3729_12835</name>
</gene>
<evidence type="ECO:0000259" key="2">
    <source>
        <dbReference type="PROSITE" id="PS51352"/>
    </source>
</evidence>
<evidence type="ECO:0000256" key="1">
    <source>
        <dbReference type="SAM" id="SignalP"/>
    </source>
</evidence>
<reference evidence="3 4" key="1">
    <citation type="submission" date="2018-02" db="EMBL/GenBank/DDBJ databases">
        <title>Draft genome sequence of bacterial isolates from marine environment.</title>
        <authorList>
            <person name="Singh S.K."/>
            <person name="Hill R."/>
            <person name="Major S."/>
            <person name="Cai H."/>
            <person name="Li Y."/>
        </authorList>
    </citation>
    <scope>NUCLEOTIDE SEQUENCE [LARGE SCALE GENOMIC DNA]</scope>
    <source>
        <strain evidence="3 4">IMET F</strain>
    </source>
</reference>
<dbReference type="InterPro" id="IPR013766">
    <property type="entry name" value="Thioredoxin_domain"/>
</dbReference>
<proteinExistence type="predicted"/>
<protein>
    <recommendedName>
        <fullName evidence="2">Thioredoxin domain-containing protein</fullName>
    </recommendedName>
</protein>
<feature type="signal peptide" evidence="1">
    <location>
        <begin position="1"/>
        <end position="24"/>
    </location>
</feature>
<dbReference type="CDD" id="cd02966">
    <property type="entry name" value="TlpA_like_family"/>
    <property type="match status" value="1"/>
</dbReference>
<dbReference type="PANTHER" id="PTHR42852:SF13">
    <property type="entry name" value="PROTEIN DIPZ"/>
    <property type="match status" value="1"/>
</dbReference>
<dbReference type="Gene3D" id="3.40.30.10">
    <property type="entry name" value="Glutaredoxin"/>
    <property type="match status" value="1"/>
</dbReference>
<feature type="domain" description="Thioredoxin" evidence="2">
    <location>
        <begin position="29"/>
        <end position="170"/>
    </location>
</feature>
<name>A0A2S7I1V8_9FLAO</name>
<accession>A0A2S7I1V8</accession>
<evidence type="ECO:0000313" key="3">
    <source>
        <dbReference type="EMBL" id="PPZ90499.1"/>
    </source>
</evidence>
<comment type="caution">
    <text evidence="3">The sequence shown here is derived from an EMBL/GenBank/DDBJ whole genome shotgun (WGS) entry which is preliminary data.</text>
</comment>
<dbReference type="EMBL" id="PTPZ01000011">
    <property type="protein sequence ID" value="PPZ90499.1"/>
    <property type="molecule type" value="Genomic_DNA"/>
</dbReference>
<dbReference type="Proteomes" id="UP000238565">
    <property type="component" value="Unassembled WGS sequence"/>
</dbReference>
<evidence type="ECO:0000313" key="4">
    <source>
        <dbReference type="Proteomes" id="UP000238565"/>
    </source>
</evidence>